<feature type="domain" description="Restriction endonuclease type IV Mrr" evidence="2">
    <location>
        <begin position="76"/>
        <end position="183"/>
    </location>
</feature>
<evidence type="ECO:0000256" key="1">
    <source>
        <dbReference type="SAM" id="Phobius"/>
    </source>
</evidence>
<dbReference type="GO" id="GO:0015666">
    <property type="term" value="F:restriction endodeoxyribonuclease activity"/>
    <property type="evidence" value="ECO:0007669"/>
    <property type="project" value="TreeGrafter"/>
</dbReference>
<dbReference type="PANTHER" id="PTHR30015">
    <property type="entry name" value="MRR RESTRICTION SYSTEM PROTEIN"/>
    <property type="match status" value="1"/>
</dbReference>
<keyword evidence="1" id="KW-1133">Transmembrane helix</keyword>
<dbReference type="EMBL" id="NIQC01000031">
    <property type="protein sequence ID" value="OWZ82987.1"/>
    <property type="molecule type" value="Genomic_DNA"/>
</dbReference>
<keyword evidence="3" id="KW-0255">Endonuclease</keyword>
<comment type="caution">
    <text evidence="3">The sequence shown here is derived from an EMBL/GenBank/DDBJ whole genome shotgun (WGS) entry which is preliminary data.</text>
</comment>
<gene>
    <name evidence="3" type="ORF">CDO51_11170</name>
</gene>
<dbReference type="InterPro" id="IPR052906">
    <property type="entry name" value="Type_IV_Methyl-Rstrct_Enzyme"/>
</dbReference>
<organism evidence="3 4">
    <name type="scientific">Natranaerobius trueperi</name>
    <dbReference type="NCBI Taxonomy" id="759412"/>
    <lineage>
        <taxon>Bacteria</taxon>
        <taxon>Bacillati</taxon>
        <taxon>Bacillota</taxon>
        <taxon>Clostridia</taxon>
        <taxon>Natranaerobiales</taxon>
        <taxon>Natranaerobiaceae</taxon>
        <taxon>Natranaerobius</taxon>
    </lineage>
</organism>
<dbReference type="InterPro" id="IPR007560">
    <property type="entry name" value="Restrct_endonuc_IV_Mrr"/>
</dbReference>
<dbReference type="GO" id="GO:0009307">
    <property type="term" value="P:DNA restriction-modification system"/>
    <property type="evidence" value="ECO:0007669"/>
    <property type="project" value="InterPro"/>
</dbReference>
<dbReference type="InterPro" id="IPR011335">
    <property type="entry name" value="Restrct_endonuc-II-like"/>
</dbReference>
<keyword evidence="1" id="KW-0812">Transmembrane</keyword>
<dbReference type="Proteomes" id="UP000214588">
    <property type="component" value="Unassembled WGS sequence"/>
</dbReference>
<reference evidence="3 4" key="1">
    <citation type="submission" date="2017-06" db="EMBL/GenBank/DDBJ databases">
        <title>Draft Genome Sequence of Natranaerobius trueperi halophilic, alkalithermophilic bacteria from soda lakes.</title>
        <authorList>
            <person name="Zhao B."/>
        </authorList>
    </citation>
    <scope>NUCLEOTIDE SEQUENCE [LARGE SCALE GENOMIC DNA]</scope>
    <source>
        <strain evidence="3 4">DSM 18760</strain>
    </source>
</reference>
<accession>A0A226BXY9</accession>
<proteinExistence type="predicted"/>
<dbReference type="Pfam" id="PF04471">
    <property type="entry name" value="Mrr_cat"/>
    <property type="match status" value="1"/>
</dbReference>
<dbReference type="Gene3D" id="3.40.1350.10">
    <property type="match status" value="1"/>
</dbReference>
<dbReference type="AlphaFoldDB" id="A0A226BXY9"/>
<sequence length="203" mass="23265">MEIITRQKEGRKLDTFVLILGIIVCVAGLYSFHLYYSSSLKLREKLEYIEENDRELKRTLIKGLIYRFNNNEGNETPFDFERFVANLFEKHYGGNAIVTESTGDGGIDIEHFQGEELYLGQVKCFDETNTVDYTPIAIIHSQMIKKGAKGGFIVTTSRFTENARKYAEGLDIELYDGKDLVNLWIEDVQLEVEDSIDIIPSET</sequence>
<protein>
    <submittedName>
        <fullName evidence="3">Restriction endonuclease</fullName>
    </submittedName>
</protein>
<name>A0A226BXY9_9FIRM</name>
<keyword evidence="1" id="KW-0472">Membrane</keyword>
<dbReference type="GO" id="GO:0003677">
    <property type="term" value="F:DNA binding"/>
    <property type="evidence" value="ECO:0007669"/>
    <property type="project" value="InterPro"/>
</dbReference>
<keyword evidence="3" id="KW-0540">Nuclease</keyword>
<keyword evidence="4" id="KW-1185">Reference proteome</keyword>
<dbReference type="PANTHER" id="PTHR30015:SF7">
    <property type="entry name" value="TYPE IV METHYL-DIRECTED RESTRICTION ENZYME ECOKMRR"/>
    <property type="match status" value="1"/>
</dbReference>
<evidence type="ECO:0000259" key="2">
    <source>
        <dbReference type="Pfam" id="PF04471"/>
    </source>
</evidence>
<keyword evidence="3" id="KW-0378">Hydrolase</keyword>
<feature type="transmembrane region" description="Helical" evidence="1">
    <location>
        <begin position="16"/>
        <end position="36"/>
    </location>
</feature>
<evidence type="ECO:0000313" key="3">
    <source>
        <dbReference type="EMBL" id="OWZ82987.1"/>
    </source>
</evidence>
<dbReference type="SUPFAM" id="SSF52980">
    <property type="entry name" value="Restriction endonuclease-like"/>
    <property type="match status" value="1"/>
</dbReference>
<evidence type="ECO:0000313" key="4">
    <source>
        <dbReference type="Proteomes" id="UP000214588"/>
    </source>
</evidence>
<dbReference type="InterPro" id="IPR011856">
    <property type="entry name" value="tRNA_endonuc-like_dom_sf"/>
</dbReference>